<feature type="signal peptide" evidence="1">
    <location>
        <begin position="1"/>
        <end position="22"/>
    </location>
</feature>
<keyword evidence="3" id="KW-1185">Reference proteome</keyword>
<dbReference type="RefSeq" id="WP_379858252.1">
    <property type="nucleotide sequence ID" value="NZ_JBHZQA010000006.1"/>
</dbReference>
<evidence type="ECO:0000313" key="2">
    <source>
        <dbReference type="EMBL" id="MFE3848502.1"/>
    </source>
</evidence>
<gene>
    <name evidence="2" type="ORF">ACFX5D_11060</name>
</gene>
<dbReference type="Pfam" id="PF11138">
    <property type="entry name" value="DUF2911"/>
    <property type="match status" value="1"/>
</dbReference>
<keyword evidence="1" id="KW-0732">Signal</keyword>
<organism evidence="2 3">
    <name type="scientific">Flavobacterium fructosi</name>
    <dbReference type="NCBI Taxonomy" id="3230416"/>
    <lineage>
        <taxon>Bacteria</taxon>
        <taxon>Pseudomonadati</taxon>
        <taxon>Bacteroidota</taxon>
        <taxon>Flavobacteriia</taxon>
        <taxon>Flavobacteriales</taxon>
        <taxon>Flavobacteriaceae</taxon>
        <taxon>Flavobacterium</taxon>
    </lineage>
</organism>
<sequence length="167" mass="18804">MGLLRKISFLALALLFVNFINAQEKASPATVATGKINGAIISINYSSPSVKGRQIWGTLVPYNEVWRAGANEATTFETDKELIIEGSKLPAGKYSFFVIPNEKECVIIFNKEPKQWGAYKYNPKQDQLRVTVKQKGTATMTEKLVYIINNDNIVLSWEKWNIPFSVK</sequence>
<evidence type="ECO:0000256" key="1">
    <source>
        <dbReference type="SAM" id="SignalP"/>
    </source>
</evidence>
<accession>A0ABW6HN84</accession>
<proteinExistence type="predicted"/>
<protein>
    <submittedName>
        <fullName evidence="2">DUF2911 domain-containing protein</fullName>
    </submittedName>
</protein>
<evidence type="ECO:0000313" key="3">
    <source>
        <dbReference type="Proteomes" id="UP001600039"/>
    </source>
</evidence>
<feature type="chain" id="PRO_5045537526" evidence="1">
    <location>
        <begin position="23"/>
        <end position="167"/>
    </location>
</feature>
<dbReference type="Proteomes" id="UP001600039">
    <property type="component" value="Unassembled WGS sequence"/>
</dbReference>
<name>A0ABW6HN84_9FLAO</name>
<reference evidence="2 3" key="1">
    <citation type="submission" date="2024-06" db="EMBL/GenBank/DDBJ databases">
        <title>Flavobacterium spp. isolated from glacier.</title>
        <authorList>
            <person name="Han D."/>
        </authorList>
    </citation>
    <scope>NUCLEOTIDE SEQUENCE [LARGE SCALE GENOMIC DNA]</scope>
    <source>
        <strain evidence="2 3">LB3P45</strain>
    </source>
</reference>
<dbReference type="InterPro" id="IPR021314">
    <property type="entry name" value="DUF2911"/>
</dbReference>
<comment type="caution">
    <text evidence="2">The sequence shown here is derived from an EMBL/GenBank/DDBJ whole genome shotgun (WGS) entry which is preliminary data.</text>
</comment>
<dbReference type="EMBL" id="JBHZQA010000006">
    <property type="protein sequence ID" value="MFE3848502.1"/>
    <property type="molecule type" value="Genomic_DNA"/>
</dbReference>